<gene>
    <name evidence="5" type="ORF">GDO81_005218</name>
</gene>
<feature type="compositionally biased region" description="Polar residues" evidence="2">
    <location>
        <begin position="315"/>
        <end position="333"/>
    </location>
</feature>
<feature type="compositionally biased region" description="Low complexity" evidence="2">
    <location>
        <begin position="157"/>
        <end position="170"/>
    </location>
</feature>
<dbReference type="Proteomes" id="UP000824782">
    <property type="component" value="Unassembled WGS sequence"/>
</dbReference>
<sequence length="801" mass="91438">MHLLFLILYYALSNFCYYGESSADLSGNKPCKFPAMSVHTLTMTSYNARRGHNGARATQVVKYNKLHRDYRPSYSPRSPMTMTPRFPTILYPEVESPRPAVIGIGSNYASYTESAKAIKEILSSVLNLPSSIKTHSPTNTQLQDSDLEKCEGSNTGDKNVNSDSPDSVSDGILSTPSSQNDIRFSRHKAAWDNSQLDAAITPPSNLFAFAPPAPITNRPSVPELEMTPFVKCIKCDEVFLPEPEDVSTKDWNVNPRKEKRRFSSPSIAPGKLKLHDPSLEQFALLMDETSIDDEISTAEDKKSFKKRSWSDTNLFKASENSPNSSTDPVYSTEENLHEPSASVEKENEHFLAADLYISLVEMMKSSMQYEQWKTEPGLQWIQKDPVNIGCRRRKTKSESATSVDSGYEAPLQNSPVETILEEDENKCSSSDESDEDSDDDFVIIEMEDYEKLIAKKEPERSNLPVSNSAEDTARNLYRAFRQQWTQVDGEVLPPARPSIEPLARKNAIPEELESSVSLVEEFKRFRMMDFEEWSPPRFQIITTLHPYMTRDKIMASQNYLCVGCGTKVESRYSSRLRYCDYLGKYFCDCCHHYSESSIPGRILLKWNFSKYYVSNFSKNILDKIWDSHTFNIESENPDLYKKVKDLNRVKEVQQQLIHIRTLVTTCRFADGIIKAFEDVPDHLTQELHLFTCDDLYKVKQKTLLPCLRELLVQAVDHVEQCELCIAKGFICEFCQISSVIFPFQTDLCRRCEACKACYHKECFKTDCPKCLRIKAREALYNDLEFTSSCEEDSSSTSQVQE</sequence>
<organism evidence="5 6">
    <name type="scientific">Engystomops pustulosus</name>
    <name type="common">Tungara frog</name>
    <name type="synonym">Physalaemus pustulosus</name>
    <dbReference type="NCBI Taxonomy" id="76066"/>
    <lineage>
        <taxon>Eukaryota</taxon>
        <taxon>Metazoa</taxon>
        <taxon>Chordata</taxon>
        <taxon>Craniata</taxon>
        <taxon>Vertebrata</taxon>
        <taxon>Euteleostomi</taxon>
        <taxon>Amphibia</taxon>
        <taxon>Batrachia</taxon>
        <taxon>Anura</taxon>
        <taxon>Neobatrachia</taxon>
        <taxon>Hyloidea</taxon>
        <taxon>Leptodactylidae</taxon>
        <taxon>Leiuperinae</taxon>
        <taxon>Engystomops</taxon>
    </lineage>
</organism>
<feature type="region of interest" description="Disordered" evidence="2">
    <location>
        <begin position="315"/>
        <end position="345"/>
    </location>
</feature>
<dbReference type="SMART" id="SM01175">
    <property type="entry name" value="DUF4206"/>
    <property type="match status" value="1"/>
</dbReference>
<dbReference type="AlphaFoldDB" id="A0AAV7CLT6"/>
<dbReference type="PANTHER" id="PTHR45971">
    <property type="entry name" value="PHOX (PX) DOMAIN-CONTAINING PROTEIN"/>
    <property type="match status" value="1"/>
</dbReference>
<dbReference type="PANTHER" id="PTHR45971:SF2">
    <property type="entry name" value="PROTEIN ASSOCIATED WITH UVRAG AS AUTOPHAGY ENHANCER"/>
    <property type="match status" value="1"/>
</dbReference>
<dbReference type="GO" id="GO:0097352">
    <property type="term" value="P:autophagosome maturation"/>
    <property type="evidence" value="ECO:0007669"/>
    <property type="project" value="TreeGrafter"/>
</dbReference>
<dbReference type="InterPro" id="IPR048569">
    <property type="entry name" value="RUBC_PIKBD"/>
</dbReference>
<keyword evidence="1" id="KW-0072">Autophagy</keyword>
<evidence type="ECO:0000256" key="1">
    <source>
        <dbReference type="ARBA" id="ARBA00023006"/>
    </source>
</evidence>
<comment type="caution">
    <text evidence="5">The sequence shown here is derived from an EMBL/GenBank/DDBJ whole genome shotgun (WGS) entry which is preliminary data.</text>
</comment>
<evidence type="ECO:0000256" key="2">
    <source>
        <dbReference type="SAM" id="MobiDB-lite"/>
    </source>
</evidence>
<dbReference type="InterPro" id="IPR052428">
    <property type="entry name" value="Autophagy_HostDef_Reg"/>
</dbReference>
<dbReference type="GO" id="GO:1901981">
    <property type="term" value="F:phosphatidylinositol phosphate binding"/>
    <property type="evidence" value="ECO:0007669"/>
    <property type="project" value="TreeGrafter"/>
</dbReference>
<keyword evidence="3" id="KW-0732">Signal</keyword>
<keyword evidence="6" id="KW-1185">Reference proteome</keyword>
<dbReference type="Pfam" id="PF21054">
    <property type="entry name" value="RUBC_PIKBD"/>
    <property type="match status" value="1"/>
</dbReference>
<dbReference type="GO" id="GO:0000421">
    <property type="term" value="C:autophagosome membrane"/>
    <property type="evidence" value="ECO:0007669"/>
    <property type="project" value="TreeGrafter"/>
</dbReference>
<dbReference type="InterPro" id="IPR025258">
    <property type="entry name" value="RH_dom"/>
</dbReference>
<evidence type="ECO:0000313" key="5">
    <source>
        <dbReference type="EMBL" id="KAG8586040.1"/>
    </source>
</evidence>
<proteinExistence type="predicted"/>
<feature type="chain" id="PRO_5043484952" description="Rubicon Homology domain-containing protein" evidence="3">
    <location>
        <begin position="24"/>
        <end position="801"/>
    </location>
</feature>
<accession>A0AAV7CLT6</accession>
<feature type="region of interest" description="Disordered" evidence="2">
    <location>
        <begin position="134"/>
        <end position="179"/>
    </location>
</feature>
<evidence type="ECO:0000259" key="4">
    <source>
        <dbReference type="SMART" id="SM01175"/>
    </source>
</evidence>
<dbReference type="EMBL" id="WNYA01000002">
    <property type="protein sequence ID" value="KAG8586040.1"/>
    <property type="molecule type" value="Genomic_DNA"/>
</dbReference>
<feature type="domain" description="Rubicon Homology" evidence="4">
    <location>
        <begin position="577"/>
        <end position="777"/>
    </location>
</feature>
<evidence type="ECO:0000313" key="6">
    <source>
        <dbReference type="Proteomes" id="UP000824782"/>
    </source>
</evidence>
<name>A0AAV7CLT6_ENGPU</name>
<feature type="signal peptide" evidence="3">
    <location>
        <begin position="1"/>
        <end position="23"/>
    </location>
</feature>
<protein>
    <recommendedName>
        <fullName evidence="4">Rubicon Homology domain-containing protein</fullName>
    </recommendedName>
</protein>
<feature type="compositionally biased region" description="Acidic residues" evidence="2">
    <location>
        <begin position="431"/>
        <end position="441"/>
    </location>
</feature>
<dbReference type="GO" id="GO:0061910">
    <property type="term" value="P:autophagosome-endosome fusion"/>
    <property type="evidence" value="ECO:0007669"/>
    <property type="project" value="TreeGrafter"/>
</dbReference>
<feature type="compositionally biased region" description="Polar residues" evidence="2">
    <location>
        <begin position="134"/>
        <end position="144"/>
    </location>
</feature>
<dbReference type="Pfam" id="PF13901">
    <property type="entry name" value="RH_dom"/>
    <property type="match status" value="1"/>
</dbReference>
<feature type="region of interest" description="Disordered" evidence="2">
    <location>
        <begin position="391"/>
        <end position="441"/>
    </location>
</feature>
<evidence type="ECO:0000256" key="3">
    <source>
        <dbReference type="SAM" id="SignalP"/>
    </source>
</evidence>
<dbReference type="GO" id="GO:0061909">
    <property type="term" value="P:autophagosome-lysosome fusion"/>
    <property type="evidence" value="ECO:0007669"/>
    <property type="project" value="TreeGrafter"/>
</dbReference>
<reference evidence="5" key="1">
    <citation type="thesis" date="2020" institute="ProQuest LLC" country="789 East Eisenhower Parkway, Ann Arbor, MI, USA">
        <title>Comparative Genomics and Chromosome Evolution.</title>
        <authorList>
            <person name="Mudd A.B."/>
        </authorList>
    </citation>
    <scope>NUCLEOTIDE SEQUENCE</scope>
    <source>
        <strain evidence="5">237g6f4</strain>
        <tissue evidence="5">Blood</tissue>
    </source>
</reference>